<keyword evidence="4" id="KW-0539">Nucleus</keyword>
<reference evidence="7" key="1">
    <citation type="submission" date="2021-02" db="EMBL/GenBank/DDBJ databases">
        <title>First Annotated Genome of the Yellow-green Alga Tribonema minus.</title>
        <authorList>
            <person name="Mahan K.M."/>
        </authorList>
    </citation>
    <scope>NUCLEOTIDE SEQUENCE</scope>
    <source>
        <strain evidence="7">UTEX B ZZ1240</strain>
    </source>
</reference>
<dbReference type="OrthoDB" id="189968at2759"/>
<dbReference type="Proteomes" id="UP000664859">
    <property type="component" value="Unassembled WGS sequence"/>
</dbReference>
<feature type="compositionally biased region" description="Acidic residues" evidence="6">
    <location>
        <begin position="1"/>
        <end position="13"/>
    </location>
</feature>
<dbReference type="InterPro" id="IPR015943">
    <property type="entry name" value="WD40/YVTN_repeat-like_dom_sf"/>
</dbReference>
<keyword evidence="2 5" id="KW-0853">WD repeat</keyword>
<dbReference type="Pfam" id="PF00400">
    <property type="entry name" value="WD40"/>
    <property type="match status" value="5"/>
</dbReference>
<organism evidence="7 8">
    <name type="scientific">Tribonema minus</name>
    <dbReference type="NCBI Taxonomy" id="303371"/>
    <lineage>
        <taxon>Eukaryota</taxon>
        <taxon>Sar</taxon>
        <taxon>Stramenopiles</taxon>
        <taxon>Ochrophyta</taxon>
        <taxon>PX clade</taxon>
        <taxon>Xanthophyceae</taxon>
        <taxon>Tribonematales</taxon>
        <taxon>Tribonemataceae</taxon>
        <taxon>Tribonema</taxon>
    </lineage>
</organism>
<name>A0A835Z4V0_9STRA</name>
<comment type="subcellular location">
    <subcellularLocation>
        <location evidence="1">Nucleus</location>
    </subcellularLocation>
</comment>
<dbReference type="PANTHER" id="PTHR19865">
    <property type="entry name" value="U3 SMALL NUCLEOLAR RNA INTERACTING PROTEIN 2"/>
    <property type="match status" value="1"/>
</dbReference>
<evidence type="ECO:0000256" key="4">
    <source>
        <dbReference type="ARBA" id="ARBA00023242"/>
    </source>
</evidence>
<proteinExistence type="predicted"/>
<dbReference type="PROSITE" id="PS50082">
    <property type="entry name" value="WD_REPEATS_2"/>
    <property type="match status" value="3"/>
</dbReference>
<keyword evidence="8" id="KW-1185">Reference proteome</keyword>
<sequence length="471" mass="49735">MDEDVSSNDEGDGGGDNGGGGSDDDSDAERERAETAEEKRLRLAQEYLAKLGGELGSDEDAAAGDGESDSESEGEDGVINRGVSEDRLARRLERERLAASGQLQRRLAAALRGADLSDATRIRALSGHRLAVTCVALSGDDATAFSGSKDNAVLRWDVETGARKVLCARWKKRPAAERAARGGGGGGGEQEHCAEVLAIAASTDGRYVAAGGRDKLVRVWDCRTDEVVASFSGHRDAVTALAFRHGSYSLYSGSADRSIKHWGLSEMAYVETLFGHQGEVNALDAFRRERAVSGARDGTARAWKILEETHLVFRPGAGGSVDAVACIDDEWFLSGGEDGALSLWFNLKKKPVAVAAAAHGVGRNGVAPWVCAAAAVRSSDLAVTGSSDGYIRLWHCDTDARTLEQVNAIPLAGFVNGLSVASTGRFAVAAVGQDHRLGRWERQKDARNRVCIVPLTAPEGGVNGGGDDEDE</sequence>
<dbReference type="InterPro" id="IPR001680">
    <property type="entry name" value="WD40_rpt"/>
</dbReference>
<dbReference type="AlphaFoldDB" id="A0A835Z4V0"/>
<keyword evidence="3" id="KW-0677">Repeat</keyword>
<dbReference type="SUPFAM" id="SSF50978">
    <property type="entry name" value="WD40 repeat-like"/>
    <property type="match status" value="1"/>
</dbReference>
<evidence type="ECO:0000256" key="5">
    <source>
        <dbReference type="PROSITE-ProRule" id="PRU00221"/>
    </source>
</evidence>
<accession>A0A835Z4V0</accession>
<dbReference type="PROSITE" id="PS50294">
    <property type="entry name" value="WD_REPEATS_REGION"/>
    <property type="match status" value="3"/>
</dbReference>
<dbReference type="PANTHER" id="PTHR19865:SF0">
    <property type="entry name" value="U3 SMALL NUCLEOLAR RNA-INTERACTING PROTEIN 2"/>
    <property type="match status" value="1"/>
</dbReference>
<evidence type="ECO:0000256" key="3">
    <source>
        <dbReference type="ARBA" id="ARBA00022737"/>
    </source>
</evidence>
<feature type="repeat" description="WD" evidence="5">
    <location>
        <begin position="231"/>
        <end position="272"/>
    </location>
</feature>
<dbReference type="SMART" id="SM00320">
    <property type="entry name" value="WD40"/>
    <property type="match status" value="6"/>
</dbReference>
<dbReference type="EMBL" id="JAFCMP010000223">
    <property type="protein sequence ID" value="KAG5183169.1"/>
    <property type="molecule type" value="Genomic_DNA"/>
</dbReference>
<dbReference type="InterPro" id="IPR036322">
    <property type="entry name" value="WD40_repeat_dom_sf"/>
</dbReference>
<comment type="caution">
    <text evidence="7">The sequence shown here is derived from an EMBL/GenBank/DDBJ whole genome shotgun (WGS) entry which is preliminary data.</text>
</comment>
<protein>
    <submittedName>
        <fullName evidence="7">WD40-repeat-containing domain protein</fullName>
    </submittedName>
</protein>
<dbReference type="FunFam" id="2.130.10.10:FF:000509">
    <property type="entry name" value="U3 small nucleolar RNA-interacting protein"/>
    <property type="match status" value="1"/>
</dbReference>
<feature type="repeat" description="WD" evidence="5">
    <location>
        <begin position="125"/>
        <end position="166"/>
    </location>
</feature>
<feature type="region of interest" description="Disordered" evidence="6">
    <location>
        <begin position="1"/>
        <end position="82"/>
    </location>
</feature>
<evidence type="ECO:0000313" key="7">
    <source>
        <dbReference type="EMBL" id="KAG5183169.1"/>
    </source>
</evidence>
<evidence type="ECO:0000256" key="2">
    <source>
        <dbReference type="ARBA" id="ARBA00022574"/>
    </source>
</evidence>
<evidence type="ECO:0000256" key="1">
    <source>
        <dbReference type="ARBA" id="ARBA00004123"/>
    </source>
</evidence>
<gene>
    <name evidence="7" type="ORF">JKP88DRAFT_317394</name>
</gene>
<dbReference type="GO" id="GO:0032040">
    <property type="term" value="C:small-subunit processome"/>
    <property type="evidence" value="ECO:0007669"/>
    <property type="project" value="TreeGrafter"/>
</dbReference>
<dbReference type="InterPro" id="IPR039241">
    <property type="entry name" value="Rrp9-like"/>
</dbReference>
<evidence type="ECO:0000313" key="8">
    <source>
        <dbReference type="Proteomes" id="UP000664859"/>
    </source>
</evidence>
<feature type="compositionally biased region" description="Acidic residues" evidence="6">
    <location>
        <begin position="56"/>
        <end position="76"/>
    </location>
</feature>
<evidence type="ECO:0000256" key="6">
    <source>
        <dbReference type="SAM" id="MobiDB-lite"/>
    </source>
</evidence>
<feature type="compositionally biased region" description="Basic and acidic residues" evidence="6">
    <location>
        <begin position="29"/>
        <end position="43"/>
    </location>
</feature>
<feature type="repeat" description="WD" evidence="5">
    <location>
        <begin position="189"/>
        <end position="230"/>
    </location>
</feature>
<dbReference type="GO" id="GO:0034511">
    <property type="term" value="F:U3 snoRNA binding"/>
    <property type="evidence" value="ECO:0007669"/>
    <property type="project" value="InterPro"/>
</dbReference>
<dbReference type="Gene3D" id="2.130.10.10">
    <property type="entry name" value="YVTN repeat-like/Quinoprotein amine dehydrogenase"/>
    <property type="match status" value="1"/>
</dbReference>